<name>A0A5S9Q5V2_9GAMM</name>
<evidence type="ECO:0000313" key="6">
    <source>
        <dbReference type="Proteomes" id="UP000441399"/>
    </source>
</evidence>
<protein>
    <submittedName>
        <fullName evidence="5">Uncharacterized protein</fullName>
    </submittedName>
</protein>
<keyword evidence="6" id="KW-1185">Reference proteome</keyword>
<dbReference type="AlphaFoldDB" id="A0A5S9Q5V2"/>
<dbReference type="PANTHER" id="PTHR30386">
    <property type="entry name" value="MEMBRANE FUSION SUBUNIT OF EMRAB-TOLC MULTIDRUG EFFLUX PUMP"/>
    <property type="match status" value="1"/>
</dbReference>
<evidence type="ECO:0000313" key="4">
    <source>
        <dbReference type="EMBL" id="CAA0112872.1"/>
    </source>
</evidence>
<dbReference type="Gene3D" id="2.40.30.170">
    <property type="match status" value="1"/>
</dbReference>
<feature type="region of interest" description="Disordered" evidence="2">
    <location>
        <begin position="348"/>
        <end position="398"/>
    </location>
</feature>
<evidence type="ECO:0000256" key="1">
    <source>
        <dbReference type="SAM" id="Coils"/>
    </source>
</evidence>
<dbReference type="Proteomes" id="UP000441399">
    <property type="component" value="Unassembled WGS sequence"/>
</dbReference>
<keyword evidence="3" id="KW-0472">Membrane</keyword>
<evidence type="ECO:0000256" key="3">
    <source>
        <dbReference type="SAM" id="Phobius"/>
    </source>
</evidence>
<evidence type="ECO:0000256" key="2">
    <source>
        <dbReference type="SAM" id="MobiDB-lite"/>
    </source>
</evidence>
<sequence>MKVSFEKSKRRNPTEDQGFRVNYAPAKRTAFRVRWYLLVAFVLSPVLLLMWFGFHRNILVIADGVITSEPITLYAPQNGFVSSVDSAIGDHVKRGDTLMQFTSPTIQKEVELLKEQLQSLETKQQQAILDTKRLYANQITIAKGGVIEQKALAQQSNEYANRGLVSLVDKVALEKYRVDAQITLNQARINQLKAIENLTQGAIETALLDVHKQLILAQVKQQLLGVYAPKKGKVNAVYVKPGQYINESTELLTLSNRETPVIIAYLEPDRFEYTHLGQTATVTLPNGDKYEAVISEPTTMVQRTPGLLSGPFDDSVASIKVTLKTVKPLTYYVEELPVEVRFHYLSDTDKPEQSTPLQTDANGPATIDADLSRSGSAPNVMHASENVPNPQLPTKPPH</sequence>
<keyword evidence="3" id="KW-0812">Transmembrane</keyword>
<dbReference type="Gene3D" id="1.10.287.470">
    <property type="entry name" value="Helix hairpin bin"/>
    <property type="match status" value="1"/>
</dbReference>
<proteinExistence type="predicted"/>
<dbReference type="OrthoDB" id="3084at2"/>
<keyword evidence="3" id="KW-1133">Transmembrane helix</keyword>
<gene>
    <name evidence="4" type="ORF">OPDIPICF_04670</name>
    <name evidence="5" type="ORF">OPDIPICF_04691</name>
</gene>
<organism evidence="5 6">
    <name type="scientific">BD1-7 clade bacterium</name>
    <dbReference type="NCBI Taxonomy" id="2029982"/>
    <lineage>
        <taxon>Bacteria</taxon>
        <taxon>Pseudomonadati</taxon>
        <taxon>Pseudomonadota</taxon>
        <taxon>Gammaproteobacteria</taxon>
        <taxon>Cellvibrionales</taxon>
        <taxon>Spongiibacteraceae</taxon>
        <taxon>BD1-7 clade</taxon>
    </lineage>
</organism>
<reference evidence="5 6" key="1">
    <citation type="submission" date="2019-11" db="EMBL/GenBank/DDBJ databases">
        <authorList>
            <person name="Holert J."/>
        </authorList>
    </citation>
    <scope>NUCLEOTIDE SEQUENCE [LARGE SCALE GENOMIC DNA]</scope>
    <source>
        <strain evidence="5">SB11_3</strain>
    </source>
</reference>
<evidence type="ECO:0000313" key="5">
    <source>
        <dbReference type="EMBL" id="CAA0113132.1"/>
    </source>
</evidence>
<dbReference type="EMBL" id="CACSIO010000014">
    <property type="protein sequence ID" value="CAA0112872.1"/>
    <property type="molecule type" value="Genomic_DNA"/>
</dbReference>
<dbReference type="PANTHER" id="PTHR30386:SF28">
    <property type="entry name" value="EXPORTED PROTEIN"/>
    <property type="match status" value="1"/>
</dbReference>
<dbReference type="Gene3D" id="2.40.50.100">
    <property type="match status" value="1"/>
</dbReference>
<dbReference type="EMBL" id="CACSIO010000015">
    <property type="protein sequence ID" value="CAA0113132.1"/>
    <property type="molecule type" value="Genomic_DNA"/>
</dbReference>
<feature type="transmembrane region" description="Helical" evidence="3">
    <location>
        <begin position="35"/>
        <end position="54"/>
    </location>
</feature>
<accession>A0A5S9Q5V2</accession>
<keyword evidence="1" id="KW-0175">Coiled coil</keyword>
<feature type="coiled-coil region" evidence="1">
    <location>
        <begin position="103"/>
        <end position="130"/>
    </location>
</feature>
<dbReference type="InterPro" id="IPR050739">
    <property type="entry name" value="MFP"/>
</dbReference>